<protein>
    <submittedName>
        <fullName evidence="1">Uncharacterized protein</fullName>
    </submittedName>
</protein>
<reference evidence="2" key="1">
    <citation type="submission" date="2018-09" db="EMBL/GenBank/DDBJ databases">
        <authorList>
            <person name="Livingstone P.G."/>
            <person name="Whitworth D.E."/>
        </authorList>
    </citation>
    <scope>NUCLEOTIDE SEQUENCE [LARGE SCALE GENOMIC DNA]</scope>
    <source>
        <strain evidence="2">CA051B</strain>
    </source>
</reference>
<gene>
    <name evidence="1" type="ORF">D7V93_28730</name>
</gene>
<dbReference type="RefSeq" id="WP_120646426.1">
    <property type="nucleotide sequence ID" value="NZ_RAWB01000375.1"/>
</dbReference>
<dbReference type="Proteomes" id="UP000272888">
    <property type="component" value="Unassembled WGS sequence"/>
</dbReference>
<sequence>MAAATNSTPGTWSGLFSPEWGEKAHAPAFLKRYAALALTKANEPVPQLTLLADSLASVIVLVGPGEARAAAEQIVPLCEPALAEAGRLFQKVDPPRVALQVLSFVNAAEVCGAVQGRVEASAAKAWLESLAKAARRQENPLAYRCGFVALCLGEPELAAKLVGGGRLPGTFTPGEQFGVDVQGFIRYLATAMKQQAPADDVRPAWQSFVEGFPMIKAAERGTWSDLVWAARAWFTRFEQLPVARVGEALHTLVKPA</sequence>
<evidence type="ECO:0000313" key="2">
    <source>
        <dbReference type="Proteomes" id="UP000272888"/>
    </source>
</evidence>
<dbReference type="AlphaFoldDB" id="A0A3A8P8Y8"/>
<organism evidence="1 2">
    <name type="scientific">Corallococcus llansteffanensis</name>
    <dbReference type="NCBI Taxonomy" id="2316731"/>
    <lineage>
        <taxon>Bacteria</taxon>
        <taxon>Pseudomonadati</taxon>
        <taxon>Myxococcota</taxon>
        <taxon>Myxococcia</taxon>
        <taxon>Myxococcales</taxon>
        <taxon>Cystobacterineae</taxon>
        <taxon>Myxococcaceae</taxon>
        <taxon>Corallococcus</taxon>
    </lineage>
</organism>
<dbReference type="EMBL" id="RAWB01000375">
    <property type="protein sequence ID" value="RKH51830.1"/>
    <property type="molecule type" value="Genomic_DNA"/>
</dbReference>
<comment type="caution">
    <text evidence="1">The sequence shown here is derived from an EMBL/GenBank/DDBJ whole genome shotgun (WGS) entry which is preliminary data.</text>
</comment>
<keyword evidence="2" id="KW-1185">Reference proteome</keyword>
<evidence type="ECO:0000313" key="1">
    <source>
        <dbReference type="EMBL" id="RKH51830.1"/>
    </source>
</evidence>
<accession>A0A3A8P8Y8</accession>
<name>A0A3A8P8Y8_9BACT</name>
<proteinExistence type="predicted"/>